<feature type="compositionally biased region" description="Pro residues" evidence="1">
    <location>
        <begin position="34"/>
        <end position="84"/>
    </location>
</feature>
<dbReference type="Gene3D" id="3.30.450.90">
    <property type="match status" value="1"/>
</dbReference>
<protein>
    <submittedName>
        <fullName evidence="2">Twitching motility protein PilT</fullName>
    </submittedName>
</protein>
<evidence type="ECO:0000256" key="1">
    <source>
        <dbReference type="SAM" id="MobiDB-lite"/>
    </source>
</evidence>
<name>A0A6J4MDE6_9CYAN</name>
<proteinExistence type="predicted"/>
<feature type="non-terminal residue" evidence="2">
    <location>
        <position position="188"/>
    </location>
</feature>
<dbReference type="EMBL" id="CADCTZ010000617">
    <property type="protein sequence ID" value="CAA9356663.1"/>
    <property type="molecule type" value="Genomic_DNA"/>
</dbReference>
<evidence type="ECO:0000313" key="2">
    <source>
        <dbReference type="EMBL" id="CAA9356663.1"/>
    </source>
</evidence>
<reference evidence="2" key="1">
    <citation type="submission" date="2020-02" db="EMBL/GenBank/DDBJ databases">
        <authorList>
            <person name="Meier V. D."/>
        </authorList>
    </citation>
    <scope>NUCLEOTIDE SEQUENCE</scope>
    <source>
        <strain evidence="2">AVDCRST_MAG84</strain>
    </source>
</reference>
<gene>
    <name evidence="2" type="ORF">AVDCRST_MAG84-3178</name>
</gene>
<accession>A0A6J4MDE6</accession>
<sequence>MAIGIVQLPQIICSSQPSHQLKVAHMTQQHPSARRPPVPGAPPPPGMPRPPAPGMPPRAGMPPAPPPAPAAPPPASAAPPPTPAPQSFATPKGPQASSGNTPTLKELVMRAKEEGVSDLHLGVNEFPRFRTRGEIADIGYPQTDLDTFFGWLRECMSDEEIEIFQKHLDFDGAFDFGFVRIRISCMDS</sequence>
<feature type="region of interest" description="Disordered" evidence="1">
    <location>
        <begin position="19"/>
        <end position="101"/>
    </location>
</feature>
<dbReference type="AlphaFoldDB" id="A0A6J4MDE6"/>
<organism evidence="2">
    <name type="scientific">uncultured Microcoleus sp</name>
    <dbReference type="NCBI Taxonomy" id="259945"/>
    <lineage>
        <taxon>Bacteria</taxon>
        <taxon>Bacillati</taxon>
        <taxon>Cyanobacteriota</taxon>
        <taxon>Cyanophyceae</taxon>
        <taxon>Oscillatoriophycideae</taxon>
        <taxon>Oscillatoriales</taxon>
        <taxon>Microcoleaceae</taxon>
        <taxon>Microcoleus</taxon>
        <taxon>environmental samples</taxon>
    </lineage>
</organism>